<protein>
    <submittedName>
        <fullName evidence="1">Uncharacterized protein</fullName>
    </submittedName>
</protein>
<feature type="non-terminal residue" evidence="1">
    <location>
        <position position="1"/>
    </location>
</feature>
<dbReference type="OrthoDB" id="10290648at2759"/>
<reference evidence="1 2" key="1">
    <citation type="journal article" date="2019" name="Genome Biol. Evol.">
        <title>The Rhododendron genome and chromosomal organization provide insight into shared whole-genome duplications across the heath family (Ericaceae).</title>
        <authorList>
            <person name="Soza V.L."/>
            <person name="Lindsley D."/>
            <person name="Waalkes A."/>
            <person name="Ramage E."/>
            <person name="Patwardhan R.P."/>
            <person name="Burton J.N."/>
            <person name="Adey A."/>
            <person name="Kumar A."/>
            <person name="Qiu R."/>
            <person name="Shendure J."/>
            <person name="Hall B."/>
        </authorList>
    </citation>
    <scope>NUCLEOTIDE SEQUENCE [LARGE SCALE GENOMIC DNA]</scope>
    <source>
        <strain evidence="1">RSF 1966-606</strain>
    </source>
</reference>
<dbReference type="AlphaFoldDB" id="A0A6A4MBB8"/>
<dbReference type="Proteomes" id="UP000428333">
    <property type="component" value="Linkage Group LG01"/>
</dbReference>
<evidence type="ECO:0000313" key="1">
    <source>
        <dbReference type="EMBL" id="KAE9467150.1"/>
    </source>
</evidence>
<sequence length="110" mass="11916">MKMGITLFSSSGLESIGFPETYDYKPANDRCLMVRAVLKMIIPRPHSEVQDGNMLVSKTSLVSDLGSGAYLAALQVMDGSQDLRVGLRLLVNEVHLVLRQGGGHLVVQSS</sequence>
<dbReference type="EMBL" id="QEFC01000050">
    <property type="protein sequence ID" value="KAE9467150.1"/>
    <property type="molecule type" value="Genomic_DNA"/>
</dbReference>
<comment type="caution">
    <text evidence="1">The sequence shown here is derived from an EMBL/GenBank/DDBJ whole genome shotgun (WGS) entry which is preliminary data.</text>
</comment>
<organism evidence="1 2">
    <name type="scientific">Rhododendron williamsianum</name>
    <dbReference type="NCBI Taxonomy" id="262921"/>
    <lineage>
        <taxon>Eukaryota</taxon>
        <taxon>Viridiplantae</taxon>
        <taxon>Streptophyta</taxon>
        <taxon>Embryophyta</taxon>
        <taxon>Tracheophyta</taxon>
        <taxon>Spermatophyta</taxon>
        <taxon>Magnoliopsida</taxon>
        <taxon>eudicotyledons</taxon>
        <taxon>Gunneridae</taxon>
        <taxon>Pentapetalae</taxon>
        <taxon>asterids</taxon>
        <taxon>Ericales</taxon>
        <taxon>Ericaceae</taxon>
        <taxon>Ericoideae</taxon>
        <taxon>Rhodoreae</taxon>
        <taxon>Rhododendron</taxon>
    </lineage>
</organism>
<proteinExistence type="predicted"/>
<evidence type="ECO:0000313" key="2">
    <source>
        <dbReference type="Proteomes" id="UP000428333"/>
    </source>
</evidence>
<gene>
    <name evidence="1" type="ORF">C3L33_00941</name>
</gene>
<name>A0A6A4MBB8_9ERIC</name>
<keyword evidence="2" id="KW-1185">Reference proteome</keyword>
<accession>A0A6A4MBB8</accession>